<dbReference type="AlphaFoldDB" id="D6WP47"/>
<reference evidence="1 2" key="2">
    <citation type="journal article" date="2010" name="Nucleic Acids Res.">
        <title>BeetleBase in 2010: revisions to provide comprehensive genomic information for Tribolium castaneum.</title>
        <authorList>
            <person name="Kim H.S."/>
            <person name="Murphy T."/>
            <person name="Xia J."/>
            <person name="Caragea D."/>
            <person name="Park Y."/>
            <person name="Beeman R.W."/>
            <person name="Lorenzen M.D."/>
            <person name="Butcher S."/>
            <person name="Manak J.R."/>
            <person name="Brown S.J."/>
        </authorList>
    </citation>
    <scope>GENOME REANNOTATION</scope>
    <source>
        <strain evidence="1 2">Georgia GA2</strain>
    </source>
</reference>
<organism evidence="1 2">
    <name type="scientific">Tribolium castaneum</name>
    <name type="common">Red flour beetle</name>
    <dbReference type="NCBI Taxonomy" id="7070"/>
    <lineage>
        <taxon>Eukaryota</taxon>
        <taxon>Metazoa</taxon>
        <taxon>Ecdysozoa</taxon>
        <taxon>Arthropoda</taxon>
        <taxon>Hexapoda</taxon>
        <taxon>Insecta</taxon>
        <taxon>Pterygota</taxon>
        <taxon>Neoptera</taxon>
        <taxon>Endopterygota</taxon>
        <taxon>Coleoptera</taxon>
        <taxon>Polyphaga</taxon>
        <taxon>Cucujiformia</taxon>
        <taxon>Tenebrionidae</taxon>
        <taxon>Tenebrionidae incertae sedis</taxon>
        <taxon>Tribolium</taxon>
    </lineage>
</organism>
<name>D6WP47_TRICA</name>
<evidence type="ECO:0000313" key="1">
    <source>
        <dbReference type="EMBL" id="EFA07286.1"/>
    </source>
</evidence>
<protein>
    <submittedName>
        <fullName evidence="1">Uncharacterized protein</fullName>
    </submittedName>
</protein>
<accession>D6WP47</accession>
<gene>
    <name evidence="1" type="primary">GLEAN_14521</name>
    <name evidence="1" type="ORF">TcasGA2_TC014521</name>
</gene>
<dbReference type="Proteomes" id="UP000007266">
    <property type="component" value="Linkage group 7"/>
</dbReference>
<dbReference type="InParanoid" id="D6WP47"/>
<evidence type="ECO:0000313" key="2">
    <source>
        <dbReference type="Proteomes" id="UP000007266"/>
    </source>
</evidence>
<sequence length="109" mass="12808">MSATINNELRFFHVEKRCFVRDLAKLVLLKFLILALLSETIHGALLSLCSFLNPSSRPCVTCGWKRGFPWRLEKIKRKRLITKEEEWNAGKRMAVFHSKRNNILHLCLR</sequence>
<dbReference type="HOGENOM" id="CLU_2187254_0_0_1"/>
<proteinExistence type="predicted"/>
<dbReference type="EMBL" id="KQ971352">
    <property type="protein sequence ID" value="EFA07286.1"/>
    <property type="molecule type" value="Genomic_DNA"/>
</dbReference>
<keyword evidence="2" id="KW-1185">Reference proteome</keyword>
<reference evidence="1 2" key="1">
    <citation type="journal article" date="2008" name="Nature">
        <title>The genome of the model beetle and pest Tribolium castaneum.</title>
        <authorList>
            <consortium name="Tribolium Genome Sequencing Consortium"/>
            <person name="Richards S."/>
            <person name="Gibbs R.A."/>
            <person name="Weinstock G.M."/>
            <person name="Brown S.J."/>
            <person name="Denell R."/>
            <person name="Beeman R.W."/>
            <person name="Gibbs R."/>
            <person name="Beeman R.W."/>
            <person name="Brown S.J."/>
            <person name="Bucher G."/>
            <person name="Friedrich M."/>
            <person name="Grimmelikhuijzen C.J."/>
            <person name="Klingler M."/>
            <person name="Lorenzen M."/>
            <person name="Richards S."/>
            <person name="Roth S."/>
            <person name="Schroder R."/>
            <person name="Tautz D."/>
            <person name="Zdobnov E.M."/>
            <person name="Muzny D."/>
            <person name="Gibbs R.A."/>
            <person name="Weinstock G.M."/>
            <person name="Attaway T."/>
            <person name="Bell S."/>
            <person name="Buhay C.J."/>
            <person name="Chandrabose M.N."/>
            <person name="Chavez D."/>
            <person name="Clerk-Blankenburg K.P."/>
            <person name="Cree A."/>
            <person name="Dao M."/>
            <person name="Davis C."/>
            <person name="Chacko J."/>
            <person name="Dinh H."/>
            <person name="Dugan-Rocha S."/>
            <person name="Fowler G."/>
            <person name="Garner T.T."/>
            <person name="Garnes J."/>
            <person name="Gnirke A."/>
            <person name="Hawes A."/>
            <person name="Hernandez J."/>
            <person name="Hines S."/>
            <person name="Holder M."/>
            <person name="Hume J."/>
            <person name="Jhangiani S.N."/>
            <person name="Joshi V."/>
            <person name="Khan Z.M."/>
            <person name="Jackson L."/>
            <person name="Kovar C."/>
            <person name="Kowis A."/>
            <person name="Lee S."/>
            <person name="Lewis L.R."/>
            <person name="Margolis J."/>
            <person name="Morgan M."/>
            <person name="Nazareth L.V."/>
            <person name="Nguyen N."/>
            <person name="Okwuonu G."/>
            <person name="Parker D."/>
            <person name="Richards S."/>
            <person name="Ruiz S.J."/>
            <person name="Santibanez J."/>
            <person name="Savard J."/>
            <person name="Scherer S.E."/>
            <person name="Schneider B."/>
            <person name="Sodergren E."/>
            <person name="Tautz D."/>
            <person name="Vattahil S."/>
            <person name="Villasana D."/>
            <person name="White C.S."/>
            <person name="Wright R."/>
            <person name="Park Y."/>
            <person name="Beeman R.W."/>
            <person name="Lord J."/>
            <person name="Oppert B."/>
            <person name="Lorenzen M."/>
            <person name="Brown S."/>
            <person name="Wang L."/>
            <person name="Savard J."/>
            <person name="Tautz D."/>
            <person name="Richards S."/>
            <person name="Weinstock G."/>
            <person name="Gibbs R.A."/>
            <person name="Liu Y."/>
            <person name="Worley K."/>
            <person name="Weinstock G."/>
            <person name="Elsik C.G."/>
            <person name="Reese J.T."/>
            <person name="Elhaik E."/>
            <person name="Landan G."/>
            <person name="Graur D."/>
            <person name="Arensburger P."/>
            <person name="Atkinson P."/>
            <person name="Beeman R.W."/>
            <person name="Beidler J."/>
            <person name="Brown S.J."/>
            <person name="Demuth J.P."/>
            <person name="Drury D.W."/>
            <person name="Du Y.Z."/>
            <person name="Fujiwara H."/>
            <person name="Lorenzen M."/>
            <person name="Maselli V."/>
            <person name="Osanai M."/>
            <person name="Park Y."/>
            <person name="Robertson H.M."/>
            <person name="Tu Z."/>
            <person name="Wang J.J."/>
            <person name="Wang S."/>
            <person name="Richards S."/>
            <person name="Song H."/>
            <person name="Zhang L."/>
            <person name="Sodergren E."/>
            <person name="Werner D."/>
            <person name="Stanke M."/>
            <person name="Morgenstern B."/>
            <person name="Solovyev V."/>
            <person name="Kosarev P."/>
            <person name="Brown G."/>
            <person name="Chen H.C."/>
            <person name="Ermolaeva O."/>
            <person name="Hlavina W."/>
            <person name="Kapustin Y."/>
            <person name="Kiryutin B."/>
            <person name="Kitts P."/>
            <person name="Maglott D."/>
            <person name="Pruitt K."/>
            <person name="Sapojnikov V."/>
            <person name="Souvorov A."/>
            <person name="Mackey A.J."/>
            <person name="Waterhouse R.M."/>
            <person name="Wyder S."/>
            <person name="Zdobnov E.M."/>
            <person name="Zdobnov E.M."/>
            <person name="Wyder S."/>
            <person name="Kriventseva E.V."/>
            <person name="Kadowaki T."/>
            <person name="Bork P."/>
            <person name="Aranda M."/>
            <person name="Bao R."/>
            <person name="Beermann A."/>
            <person name="Berns N."/>
            <person name="Bolognesi R."/>
            <person name="Bonneton F."/>
            <person name="Bopp D."/>
            <person name="Brown S.J."/>
            <person name="Bucher G."/>
            <person name="Butts T."/>
            <person name="Chaumot A."/>
            <person name="Denell R.E."/>
            <person name="Ferrier D.E."/>
            <person name="Friedrich M."/>
            <person name="Gordon C.M."/>
            <person name="Jindra M."/>
            <person name="Klingler M."/>
            <person name="Lan Q."/>
            <person name="Lattorff H.M."/>
            <person name="Laudet V."/>
            <person name="von Levetsow C."/>
            <person name="Liu Z."/>
            <person name="Lutz R."/>
            <person name="Lynch J.A."/>
            <person name="da Fonseca R.N."/>
            <person name="Posnien N."/>
            <person name="Reuter R."/>
            <person name="Roth S."/>
            <person name="Savard J."/>
            <person name="Schinko J.B."/>
            <person name="Schmitt C."/>
            <person name="Schoppmeier M."/>
            <person name="Schroder R."/>
            <person name="Shippy T.D."/>
            <person name="Simonnet F."/>
            <person name="Marques-Souza H."/>
            <person name="Tautz D."/>
            <person name="Tomoyasu Y."/>
            <person name="Trauner J."/>
            <person name="Van der Zee M."/>
            <person name="Vervoort M."/>
            <person name="Wittkopp N."/>
            <person name="Wimmer E.A."/>
            <person name="Yang X."/>
            <person name="Jones A.K."/>
            <person name="Sattelle D.B."/>
            <person name="Ebert P.R."/>
            <person name="Nelson D."/>
            <person name="Scott J.G."/>
            <person name="Beeman R.W."/>
            <person name="Muthukrishnan S."/>
            <person name="Kramer K.J."/>
            <person name="Arakane Y."/>
            <person name="Beeman R.W."/>
            <person name="Zhu Q."/>
            <person name="Hogenkamp D."/>
            <person name="Dixit R."/>
            <person name="Oppert B."/>
            <person name="Jiang H."/>
            <person name="Zou Z."/>
            <person name="Marshall J."/>
            <person name="Elpidina E."/>
            <person name="Vinokurov K."/>
            <person name="Oppert C."/>
            <person name="Zou Z."/>
            <person name="Evans J."/>
            <person name="Lu Z."/>
            <person name="Zhao P."/>
            <person name="Sumathipala N."/>
            <person name="Altincicek B."/>
            <person name="Vilcinskas A."/>
            <person name="Williams M."/>
            <person name="Hultmark D."/>
            <person name="Hetru C."/>
            <person name="Jiang H."/>
            <person name="Grimmelikhuijzen C.J."/>
            <person name="Hauser F."/>
            <person name="Cazzamali G."/>
            <person name="Williamson M."/>
            <person name="Park Y."/>
            <person name="Li B."/>
            <person name="Tanaka Y."/>
            <person name="Predel R."/>
            <person name="Neupert S."/>
            <person name="Schachtner J."/>
            <person name="Verleyen P."/>
            <person name="Raible F."/>
            <person name="Bork P."/>
            <person name="Friedrich M."/>
            <person name="Walden K.K."/>
            <person name="Robertson H.M."/>
            <person name="Angeli S."/>
            <person name="Foret S."/>
            <person name="Bucher G."/>
            <person name="Schuetz S."/>
            <person name="Maleszka R."/>
            <person name="Wimmer E.A."/>
            <person name="Beeman R.W."/>
            <person name="Lorenzen M."/>
            <person name="Tomoyasu Y."/>
            <person name="Miller S.C."/>
            <person name="Grossmann D."/>
            <person name="Bucher G."/>
        </authorList>
    </citation>
    <scope>NUCLEOTIDE SEQUENCE [LARGE SCALE GENOMIC DNA]</scope>
    <source>
        <strain evidence="1 2">Georgia GA2</strain>
    </source>
</reference>